<dbReference type="InterPro" id="IPR000301">
    <property type="entry name" value="Tetraspanin_animals"/>
</dbReference>
<protein>
    <recommendedName>
        <fullName evidence="7">Tetraspanin</fullName>
    </recommendedName>
</protein>
<keyword evidence="4 7" id="KW-1133">Transmembrane helix</keyword>
<dbReference type="Pfam" id="PF00335">
    <property type="entry name" value="Tetraspanin"/>
    <property type="match status" value="1"/>
</dbReference>
<dbReference type="SUPFAM" id="SSF48652">
    <property type="entry name" value="Tetraspanin"/>
    <property type="match status" value="1"/>
</dbReference>
<evidence type="ECO:0000256" key="6">
    <source>
        <dbReference type="PIRSR" id="PIRSR002419-1"/>
    </source>
</evidence>
<comment type="similarity">
    <text evidence="2 7">Belongs to the tetraspanin (TM4SF) family.</text>
</comment>
<comment type="subcellular location">
    <subcellularLocation>
        <location evidence="1 7">Membrane</location>
        <topology evidence="1 7">Multi-pass membrane protein</topology>
    </subcellularLocation>
</comment>
<feature type="transmembrane region" description="Helical" evidence="7">
    <location>
        <begin position="158"/>
        <end position="182"/>
    </location>
</feature>
<dbReference type="CDD" id="cd03127">
    <property type="entry name" value="tetraspanin_LEL"/>
    <property type="match status" value="1"/>
</dbReference>
<feature type="transmembrane region" description="Helical" evidence="7">
    <location>
        <begin position="47"/>
        <end position="72"/>
    </location>
</feature>
<evidence type="ECO:0000313" key="8">
    <source>
        <dbReference type="EMBL" id="JAR86821.1"/>
    </source>
</evidence>
<name>A0A147B7T2_9ACAR</name>
<evidence type="ECO:0000256" key="4">
    <source>
        <dbReference type="ARBA" id="ARBA00022989"/>
    </source>
</evidence>
<dbReference type="AlphaFoldDB" id="A0A147B7T2"/>
<keyword evidence="6" id="KW-1015">Disulfide bond</keyword>
<dbReference type="InterPro" id="IPR008952">
    <property type="entry name" value="Tetraspanin_EC2_sf"/>
</dbReference>
<proteinExistence type="inferred from homology"/>
<dbReference type="PIRSF" id="PIRSF002419">
    <property type="entry name" value="Tetraspanin"/>
    <property type="match status" value="1"/>
</dbReference>
<feature type="transmembrane region" description="Helical" evidence="7">
    <location>
        <begin position="18"/>
        <end position="40"/>
    </location>
</feature>
<evidence type="ECO:0000256" key="3">
    <source>
        <dbReference type="ARBA" id="ARBA00022692"/>
    </source>
</evidence>
<dbReference type="Gene3D" id="1.10.1450.10">
    <property type="entry name" value="Tetraspanin"/>
    <property type="match status" value="1"/>
</dbReference>
<evidence type="ECO:0000256" key="1">
    <source>
        <dbReference type="ARBA" id="ARBA00004141"/>
    </source>
</evidence>
<sequence length="192" mass="20647">GKGSSSDLDAIRSLRNSAITGICLGLVLFWTGFLGCCGAAKENVCMLATYVVILVVAMLFEIAVMALALTYASSSKLDENITRIMKEMVTGGDRHEAELLYQLQEDLRCCGGSGPNDYTDESLSLPPSCYDDTSFGGPYMFQEGCVSALKRYLSSNGLAIGLVSLFIFFIQVCSMACAVTIMRSKRSGKLPP</sequence>
<accession>A0A147B7T2</accession>
<reference evidence="8" key="1">
    <citation type="submission" date="2016-03" db="EMBL/GenBank/DDBJ databases">
        <title>Gut transcriptome analysis on engorged females of Ornithodoros mimon (Acari: Argasidae) and phylogenetic inferences of soft ticks.</title>
        <authorList>
            <person name="Landulfo G.A."/>
            <person name="Giovanni D."/>
            <person name="Carvalho E."/>
            <person name="Junqueira-de-Azevedo I."/>
            <person name="Patane J."/>
            <person name="Mendoca R."/>
            <person name="Barros-Battesti D."/>
        </authorList>
    </citation>
    <scope>NUCLEOTIDE SEQUENCE</scope>
    <source>
        <strain evidence="8">Females</strain>
        <tissue evidence="8">Gut</tissue>
    </source>
</reference>
<dbReference type="InterPro" id="IPR018499">
    <property type="entry name" value="Tetraspanin/Peripherin"/>
</dbReference>
<keyword evidence="5 7" id="KW-0472">Membrane</keyword>
<dbReference type="PRINTS" id="PR00259">
    <property type="entry name" value="TMFOUR"/>
</dbReference>
<evidence type="ECO:0000256" key="2">
    <source>
        <dbReference type="ARBA" id="ARBA00006840"/>
    </source>
</evidence>
<organism evidence="8">
    <name type="scientific">Alectorobius mimon</name>
    <dbReference type="NCBI Taxonomy" id="360319"/>
    <lineage>
        <taxon>Eukaryota</taxon>
        <taxon>Metazoa</taxon>
        <taxon>Ecdysozoa</taxon>
        <taxon>Arthropoda</taxon>
        <taxon>Chelicerata</taxon>
        <taxon>Arachnida</taxon>
        <taxon>Acari</taxon>
        <taxon>Parasitiformes</taxon>
        <taxon>Ixodida</taxon>
        <taxon>Ixodoidea</taxon>
        <taxon>Argasidae</taxon>
        <taxon>Ornithodorinae</taxon>
        <taxon>Alectorobius</taxon>
    </lineage>
</organism>
<dbReference type="PANTHER" id="PTHR19282:SF534">
    <property type="entry name" value="TETRASPANIN FAMILY-RELATED"/>
    <property type="match status" value="1"/>
</dbReference>
<feature type="disulfide bond" evidence="6">
    <location>
        <begin position="110"/>
        <end position="129"/>
    </location>
</feature>
<dbReference type="PROSITE" id="PS00421">
    <property type="entry name" value="TM4_1"/>
    <property type="match status" value="1"/>
</dbReference>
<dbReference type="EMBL" id="GEIB01001410">
    <property type="protein sequence ID" value="JAR86821.1"/>
    <property type="molecule type" value="Transcribed_RNA"/>
</dbReference>
<dbReference type="InterPro" id="IPR018503">
    <property type="entry name" value="Tetraspanin_CS"/>
</dbReference>
<dbReference type="PANTHER" id="PTHR19282">
    <property type="entry name" value="TETRASPANIN"/>
    <property type="match status" value="1"/>
</dbReference>
<evidence type="ECO:0000256" key="7">
    <source>
        <dbReference type="RuleBase" id="RU361218"/>
    </source>
</evidence>
<feature type="non-terminal residue" evidence="8">
    <location>
        <position position="1"/>
    </location>
</feature>
<evidence type="ECO:0000256" key="5">
    <source>
        <dbReference type="ARBA" id="ARBA00023136"/>
    </source>
</evidence>
<comment type="caution">
    <text evidence="7">Lacks conserved residue(s) required for the propagation of feature annotation.</text>
</comment>
<keyword evidence="3 7" id="KW-0812">Transmembrane</keyword>
<dbReference type="GO" id="GO:0005886">
    <property type="term" value="C:plasma membrane"/>
    <property type="evidence" value="ECO:0007669"/>
    <property type="project" value="TreeGrafter"/>
</dbReference>